<dbReference type="PANTHER" id="PTHR38465:SF1">
    <property type="entry name" value="HTH-TYPE TRANSCRIPTIONAL REGULATOR MJ1563-RELATED"/>
    <property type="match status" value="1"/>
</dbReference>
<evidence type="ECO:0000256" key="4">
    <source>
        <dbReference type="PIRNR" id="PIRNR006707"/>
    </source>
</evidence>
<evidence type="ECO:0000256" key="3">
    <source>
        <dbReference type="ARBA" id="ARBA00023163"/>
    </source>
</evidence>
<accession>A0ABU5PF93</accession>
<gene>
    <name evidence="5" type="ORF">U9M73_01105</name>
</gene>
<protein>
    <recommendedName>
        <fullName evidence="4">HTH-type transcriptional regulator</fullName>
    </recommendedName>
</protein>
<keyword evidence="1 4" id="KW-0805">Transcription regulation</keyword>
<evidence type="ECO:0000313" key="6">
    <source>
        <dbReference type="Proteomes" id="UP001292216"/>
    </source>
</evidence>
<evidence type="ECO:0000256" key="2">
    <source>
        <dbReference type="ARBA" id="ARBA00023125"/>
    </source>
</evidence>
<keyword evidence="3 4" id="KW-0804">Transcription</keyword>
<dbReference type="InterPro" id="IPR036388">
    <property type="entry name" value="WH-like_DNA-bd_sf"/>
</dbReference>
<comment type="caution">
    <text evidence="5">The sequence shown here is derived from an EMBL/GenBank/DDBJ whole genome shotgun (WGS) entry which is preliminary data.</text>
</comment>
<dbReference type="InterPro" id="IPR026282">
    <property type="entry name" value="MJ1563"/>
</dbReference>
<evidence type="ECO:0000256" key="1">
    <source>
        <dbReference type="ARBA" id="ARBA00023015"/>
    </source>
</evidence>
<dbReference type="EMBL" id="JAYERP010000001">
    <property type="protein sequence ID" value="MEA3568598.1"/>
    <property type="molecule type" value="Genomic_DNA"/>
</dbReference>
<dbReference type="InterPro" id="IPR052362">
    <property type="entry name" value="HTH-GbsR_regulator"/>
</dbReference>
<dbReference type="Proteomes" id="UP001292216">
    <property type="component" value="Unassembled WGS sequence"/>
</dbReference>
<name>A0ABU5PF93_9BACL</name>
<proteinExistence type="inferred from homology"/>
<evidence type="ECO:0000313" key="5">
    <source>
        <dbReference type="EMBL" id="MEA3568598.1"/>
    </source>
</evidence>
<dbReference type="InterPro" id="IPR036390">
    <property type="entry name" value="WH_DNA-bd_sf"/>
</dbReference>
<dbReference type="RefSeq" id="WP_009226447.1">
    <property type="nucleotide sequence ID" value="NZ_CBCSKM010000007.1"/>
</dbReference>
<sequence length="185" mass="21729">MSLDQLTDEQQALLMKVRKRVIEAIGRNMDLYGVSLSTGHLYGLLFFADKPMTLDEMGKEMKMSKTSMSTGVRTLLDLKMVNKVWEKGSRKDLYEVEYDWYQTFTDFFAIKWRKAVESNILVLRRSIDELTKAMVVEEEGPLRKVLEEDVRKMKESVKYYEWLDRLIDAMESGEIYKLVPKETES</sequence>
<keyword evidence="6" id="KW-1185">Reference proteome</keyword>
<dbReference type="PANTHER" id="PTHR38465">
    <property type="entry name" value="HTH-TYPE TRANSCRIPTIONAL REGULATOR MJ1563-RELATED"/>
    <property type="match status" value="1"/>
</dbReference>
<dbReference type="SUPFAM" id="SSF46785">
    <property type="entry name" value="Winged helix' DNA-binding domain"/>
    <property type="match status" value="1"/>
</dbReference>
<dbReference type="Gene3D" id="1.10.10.10">
    <property type="entry name" value="Winged helix-like DNA-binding domain superfamily/Winged helix DNA-binding domain"/>
    <property type="match status" value="1"/>
</dbReference>
<reference evidence="5 6" key="1">
    <citation type="submission" date="2023-12" db="EMBL/GenBank/DDBJ databases">
        <title>Whole genome sequencing of Paenibacillus phoenicis isolated from the Phoenix Mars Lander spacecraft assembly facility.</title>
        <authorList>
            <person name="Garcia A."/>
            <person name="Venkateswaran K."/>
        </authorList>
    </citation>
    <scope>NUCLEOTIDE SEQUENCE [LARGE SCALE GENOMIC DNA]</scope>
    <source>
        <strain evidence="5 6">3PO2SA</strain>
    </source>
</reference>
<dbReference type="PIRSF" id="PIRSF006707">
    <property type="entry name" value="MJ1563"/>
    <property type="match status" value="1"/>
</dbReference>
<organism evidence="5 6">
    <name type="scientific">Paenibacillus phoenicis</name>
    <dbReference type="NCBI Taxonomy" id="554117"/>
    <lineage>
        <taxon>Bacteria</taxon>
        <taxon>Bacillati</taxon>
        <taxon>Bacillota</taxon>
        <taxon>Bacilli</taxon>
        <taxon>Bacillales</taxon>
        <taxon>Paenibacillaceae</taxon>
        <taxon>Paenibacillus</taxon>
    </lineage>
</organism>
<comment type="similarity">
    <text evidence="4">Belongs to the GbsR family.</text>
</comment>
<keyword evidence="2 4" id="KW-0238">DNA-binding</keyword>